<dbReference type="AlphaFoldDB" id="A0A3S9SZ17"/>
<evidence type="ECO:0000256" key="6">
    <source>
        <dbReference type="SAM" id="Coils"/>
    </source>
</evidence>
<dbReference type="SUPFAM" id="SSF56954">
    <property type="entry name" value="Outer membrane efflux proteins (OEP)"/>
    <property type="match status" value="1"/>
</dbReference>
<keyword evidence="8" id="KW-1185">Reference proteome</keyword>
<dbReference type="GO" id="GO:0015288">
    <property type="term" value="F:porin activity"/>
    <property type="evidence" value="ECO:0007669"/>
    <property type="project" value="TreeGrafter"/>
</dbReference>
<evidence type="ECO:0000256" key="3">
    <source>
        <dbReference type="ARBA" id="ARBA00022692"/>
    </source>
</evidence>
<feature type="coiled-coil region" evidence="6">
    <location>
        <begin position="171"/>
        <end position="234"/>
    </location>
</feature>
<feature type="coiled-coil region" evidence="6">
    <location>
        <begin position="344"/>
        <end position="403"/>
    </location>
</feature>
<evidence type="ECO:0000256" key="5">
    <source>
        <dbReference type="ARBA" id="ARBA00023237"/>
    </source>
</evidence>
<evidence type="ECO:0000313" key="8">
    <source>
        <dbReference type="Proteomes" id="UP000267250"/>
    </source>
</evidence>
<dbReference type="KEGG" id="aft:BBF96_09250"/>
<keyword evidence="2" id="KW-1134">Transmembrane beta strand</keyword>
<dbReference type="GO" id="GO:0015562">
    <property type="term" value="F:efflux transmembrane transporter activity"/>
    <property type="evidence" value="ECO:0007669"/>
    <property type="project" value="InterPro"/>
</dbReference>
<dbReference type="PANTHER" id="PTHR30026">
    <property type="entry name" value="OUTER MEMBRANE PROTEIN TOLC"/>
    <property type="match status" value="1"/>
</dbReference>
<sequence length="460" mass="53979">MRSKYQWILIILFVIGWSSVLQAVEPLTLDEWIERVFEKNPNYQLGLKDYNLSLEELESDKHWGINRLNLSLPAFSISQDGLENNSTIEIQYTIQLPYQIELVGRNTIQKDSADKIQFNGNLMWNFNLWDFRNSSEVITWTMDYLGQQNEFYQLKANLVCEVVDKYYQLLIKKYQLDVAQKQLEKSRLLAEEAQIKYDAGMISEMVLDQNKGMLNNAKKYYKKLQLEFKKAERDFTRLYGQLEFDETFAEQINLSFNPDCLELETEKVDVFLENWNKNNIEKYLNGIYSYRIGFLAVKKAEAALEDLKKSKDWQVNIGVNLNYSTDKNANSFSGTIGVTKELFNPSLERNIKRAEIQLEREKLAFEEMKNDLIFALKGQVEQIYNLQSDLAEAAEEFKEILERNKRCIISYNQGYLSELELLDMKIEAAEKIVSILQLRQQLVLARLTLGKTLCFDEFYK</sequence>
<name>A0A3S9SZ17_9FIRM</name>
<evidence type="ECO:0000256" key="1">
    <source>
        <dbReference type="ARBA" id="ARBA00004442"/>
    </source>
</evidence>
<dbReference type="Proteomes" id="UP000267250">
    <property type="component" value="Chromosome"/>
</dbReference>
<reference evidence="7 8" key="1">
    <citation type="submission" date="2016-07" db="EMBL/GenBank/DDBJ databases">
        <title>Genome and transcriptome analysis of iron-reducing fermentative bacteria Anoxybacter fermentans.</title>
        <authorList>
            <person name="Zeng X."/>
            <person name="Shao Z."/>
        </authorList>
    </citation>
    <scope>NUCLEOTIDE SEQUENCE [LARGE SCALE GENOMIC DNA]</scope>
    <source>
        <strain evidence="7 8">DY22613</strain>
    </source>
</reference>
<dbReference type="PANTHER" id="PTHR30026:SF20">
    <property type="entry name" value="OUTER MEMBRANE PROTEIN TOLC"/>
    <property type="match status" value="1"/>
</dbReference>
<dbReference type="Gene3D" id="1.20.1600.10">
    <property type="entry name" value="Outer membrane efflux proteins (OEP)"/>
    <property type="match status" value="2"/>
</dbReference>
<keyword evidence="6" id="KW-0175">Coiled coil</keyword>
<dbReference type="GO" id="GO:0009279">
    <property type="term" value="C:cell outer membrane"/>
    <property type="evidence" value="ECO:0007669"/>
    <property type="project" value="UniProtKB-SubCell"/>
</dbReference>
<evidence type="ECO:0000256" key="2">
    <source>
        <dbReference type="ARBA" id="ARBA00022452"/>
    </source>
</evidence>
<comment type="subcellular location">
    <subcellularLocation>
        <location evidence="1">Cell outer membrane</location>
    </subcellularLocation>
</comment>
<dbReference type="EMBL" id="CP016379">
    <property type="protein sequence ID" value="AZR73557.1"/>
    <property type="molecule type" value="Genomic_DNA"/>
</dbReference>
<evidence type="ECO:0000256" key="4">
    <source>
        <dbReference type="ARBA" id="ARBA00023136"/>
    </source>
</evidence>
<keyword evidence="4" id="KW-0472">Membrane</keyword>
<dbReference type="GO" id="GO:1990281">
    <property type="term" value="C:efflux pump complex"/>
    <property type="evidence" value="ECO:0007669"/>
    <property type="project" value="TreeGrafter"/>
</dbReference>
<dbReference type="RefSeq" id="WP_127016897.1">
    <property type="nucleotide sequence ID" value="NZ_CP016379.1"/>
</dbReference>
<evidence type="ECO:0008006" key="9">
    <source>
        <dbReference type="Google" id="ProtNLM"/>
    </source>
</evidence>
<protein>
    <recommendedName>
        <fullName evidence="9">Transporter</fullName>
    </recommendedName>
</protein>
<accession>A0A3S9SZ17</accession>
<proteinExistence type="predicted"/>
<keyword evidence="3" id="KW-0812">Transmembrane</keyword>
<organism evidence="7 8">
    <name type="scientific">Anoxybacter fermentans</name>
    <dbReference type="NCBI Taxonomy" id="1323375"/>
    <lineage>
        <taxon>Bacteria</taxon>
        <taxon>Bacillati</taxon>
        <taxon>Bacillota</taxon>
        <taxon>Clostridia</taxon>
        <taxon>Halanaerobiales</taxon>
        <taxon>Anoxybacter</taxon>
    </lineage>
</organism>
<keyword evidence="5" id="KW-0998">Cell outer membrane</keyword>
<evidence type="ECO:0000313" key="7">
    <source>
        <dbReference type="EMBL" id="AZR73557.1"/>
    </source>
</evidence>
<dbReference type="InterPro" id="IPR051906">
    <property type="entry name" value="TolC-like"/>
</dbReference>
<gene>
    <name evidence="7" type="ORF">BBF96_09250</name>
</gene>